<keyword evidence="8" id="KW-0999">Mitochondrion inner membrane</keyword>
<evidence type="ECO:0000256" key="3">
    <source>
        <dbReference type="ARBA" id="ARBA00022692"/>
    </source>
</evidence>
<dbReference type="Proteomes" id="UP000694428">
    <property type="component" value="Unplaced"/>
</dbReference>
<dbReference type="InterPro" id="IPR038552">
    <property type="entry name" value="Tim21_IMS_sf"/>
</dbReference>
<evidence type="ECO:0000256" key="7">
    <source>
        <dbReference type="ARBA" id="ARBA00023136"/>
    </source>
</evidence>
<evidence type="ECO:0000256" key="2">
    <source>
        <dbReference type="ARBA" id="ARBA00010867"/>
    </source>
</evidence>
<keyword evidence="6 8" id="KW-0496">Mitochondrion</keyword>
<dbReference type="Gene3D" id="3.10.450.320">
    <property type="entry name" value="Mitochondrial import inner membrane translocase subunit Tim21"/>
    <property type="match status" value="1"/>
</dbReference>
<evidence type="ECO:0000256" key="5">
    <source>
        <dbReference type="ARBA" id="ARBA00022989"/>
    </source>
</evidence>
<keyword evidence="10" id="KW-1185">Reference proteome</keyword>
<comment type="similarity">
    <text evidence="2 8">Belongs to the TIM21 family.</text>
</comment>
<keyword evidence="8" id="KW-0653">Protein transport</keyword>
<dbReference type="PANTHER" id="PTHR13032">
    <property type="entry name" value="MITOCHONDRIAL IMPORT INNER MEMBRANE TRANSLOCASE SUBUNIT TIM21"/>
    <property type="match status" value="1"/>
</dbReference>
<comment type="subunit">
    <text evidence="8">Component of the TIM23 complex.</text>
</comment>
<dbReference type="GO" id="GO:0030150">
    <property type="term" value="P:protein import into mitochondrial matrix"/>
    <property type="evidence" value="ECO:0007669"/>
    <property type="project" value="UniProtKB-UniRule"/>
</dbReference>
<reference evidence="9" key="1">
    <citation type="submission" date="2025-08" db="UniProtKB">
        <authorList>
            <consortium name="Ensembl"/>
        </authorList>
    </citation>
    <scope>IDENTIFICATION</scope>
</reference>
<evidence type="ECO:0000256" key="6">
    <source>
        <dbReference type="ARBA" id="ARBA00023128"/>
    </source>
</evidence>
<keyword evidence="4" id="KW-0809">Transit peptide</keyword>
<evidence type="ECO:0000256" key="8">
    <source>
        <dbReference type="RuleBase" id="RU367142"/>
    </source>
</evidence>
<dbReference type="Pfam" id="PF08294">
    <property type="entry name" value="TIM21"/>
    <property type="match status" value="1"/>
</dbReference>
<dbReference type="Ensembl" id="ENSPSTT00000016857.1">
    <property type="protein sequence ID" value="ENSPSTP00000016079.1"/>
    <property type="gene ID" value="ENSPSTG00000011423.1"/>
</dbReference>
<evidence type="ECO:0000313" key="9">
    <source>
        <dbReference type="Ensembl" id="ENSPSTP00000016079.1"/>
    </source>
</evidence>
<evidence type="ECO:0000256" key="1">
    <source>
        <dbReference type="ARBA" id="ARBA00004304"/>
    </source>
</evidence>
<reference evidence="9" key="2">
    <citation type="submission" date="2025-09" db="UniProtKB">
        <authorList>
            <consortium name="Ensembl"/>
        </authorList>
    </citation>
    <scope>IDENTIFICATION</scope>
</reference>
<evidence type="ECO:0000313" key="10">
    <source>
        <dbReference type="Proteomes" id="UP000694428"/>
    </source>
</evidence>
<dbReference type="AlphaFoldDB" id="A0A8C9FLW3"/>
<keyword evidence="7 8" id="KW-0472">Membrane</keyword>
<keyword evidence="3 8" id="KW-0812">Transmembrane</keyword>
<organism evidence="9 10">
    <name type="scientific">Pavo cristatus</name>
    <name type="common">Indian peafowl</name>
    <name type="synonym">Blue peafowl</name>
    <dbReference type="NCBI Taxonomy" id="9049"/>
    <lineage>
        <taxon>Eukaryota</taxon>
        <taxon>Metazoa</taxon>
        <taxon>Chordata</taxon>
        <taxon>Craniata</taxon>
        <taxon>Vertebrata</taxon>
        <taxon>Euteleostomi</taxon>
        <taxon>Archelosauria</taxon>
        <taxon>Archosauria</taxon>
        <taxon>Dinosauria</taxon>
        <taxon>Saurischia</taxon>
        <taxon>Theropoda</taxon>
        <taxon>Coelurosauria</taxon>
        <taxon>Aves</taxon>
        <taxon>Neognathae</taxon>
        <taxon>Galloanserae</taxon>
        <taxon>Galliformes</taxon>
        <taxon>Phasianidae</taxon>
        <taxon>Phasianinae</taxon>
        <taxon>Pavo</taxon>
    </lineage>
</organism>
<dbReference type="PANTHER" id="PTHR13032:SF6">
    <property type="entry name" value="MITOCHONDRIAL IMPORT INNER MEMBRANE TRANSLOCASE SUBUNIT TIM21"/>
    <property type="match status" value="1"/>
</dbReference>
<keyword evidence="8" id="KW-0813">Transport</keyword>
<keyword evidence="5 8" id="KW-1133">Transmembrane helix</keyword>
<proteinExistence type="inferred from homology"/>
<sequence length="150" mass="17059">MPTCYLNCRLTEGSLCNKVKEAGRDFTYLIVVLVGIGVTGGLFYVIFKELFSSSSPSKIYGDALKKCRSHPEVGFRTHCRSISQVCTRNLTSNQKEHRLGFYIEGSEPGKQGTVHVEVKENPERGRFDVRYIFVDVDSYPRRTIVIEDNR</sequence>
<dbReference type="InterPro" id="IPR013261">
    <property type="entry name" value="Tim21"/>
</dbReference>
<keyword evidence="8" id="KW-0811">Translocation</keyword>
<name>A0A8C9FLW3_PAVCR</name>
<evidence type="ECO:0000256" key="4">
    <source>
        <dbReference type="ARBA" id="ARBA00022946"/>
    </source>
</evidence>
<feature type="transmembrane region" description="Helical" evidence="8">
    <location>
        <begin position="26"/>
        <end position="47"/>
    </location>
</feature>
<comment type="function">
    <text evidence="8">Essential component of the TIM23 complex, a complex that mediates the translocation of transit peptide-containing proteins across the mitochondrial inner membrane.</text>
</comment>
<dbReference type="GO" id="GO:0005744">
    <property type="term" value="C:TIM23 mitochondrial import inner membrane translocase complex"/>
    <property type="evidence" value="ECO:0007669"/>
    <property type="project" value="UniProtKB-UniRule"/>
</dbReference>
<protein>
    <recommendedName>
        <fullName evidence="8">Mitochondrial import inner membrane translocase subunit Tim21</fullName>
    </recommendedName>
</protein>
<comment type="subcellular location">
    <subcellularLocation>
        <location evidence="8">Mitochondrion inner membrane</location>
        <topology evidence="8">Single-pass membrane protein</topology>
    </subcellularLocation>
    <subcellularLocation>
        <location evidence="1">Mitochondrion membrane</location>
        <topology evidence="1">Single-pass membrane protein</topology>
    </subcellularLocation>
</comment>
<accession>A0A8C9FLW3</accession>